<feature type="transmembrane region" description="Helical" evidence="9">
    <location>
        <begin position="251"/>
        <end position="272"/>
    </location>
</feature>
<dbReference type="RefSeq" id="WP_120955455.1">
    <property type="nucleotide sequence ID" value="NZ_RBIR01000014.1"/>
</dbReference>
<dbReference type="Pfam" id="PF00909">
    <property type="entry name" value="Ammonium_transp"/>
    <property type="match status" value="1"/>
</dbReference>
<dbReference type="EMBL" id="RBIR01000014">
    <property type="protein sequence ID" value="RKR12506.1"/>
    <property type="molecule type" value="Genomic_DNA"/>
</dbReference>
<evidence type="ECO:0000256" key="6">
    <source>
        <dbReference type="ARBA" id="ARBA00023136"/>
    </source>
</evidence>
<comment type="subcellular location">
    <subcellularLocation>
        <location evidence="9">Cell membrane</location>
        <topology evidence="9">Multi-pass membrane protein</topology>
    </subcellularLocation>
    <subcellularLocation>
        <location evidence="1">Membrane</location>
        <topology evidence="1">Multi-pass membrane protein</topology>
    </subcellularLocation>
</comment>
<dbReference type="GO" id="GO:0008519">
    <property type="term" value="F:ammonium channel activity"/>
    <property type="evidence" value="ECO:0007669"/>
    <property type="project" value="InterPro"/>
</dbReference>
<feature type="transmembrane region" description="Helical" evidence="9">
    <location>
        <begin position="279"/>
        <end position="299"/>
    </location>
</feature>
<evidence type="ECO:0000256" key="3">
    <source>
        <dbReference type="ARBA" id="ARBA00022448"/>
    </source>
</evidence>
<name>A0A495E6U9_9MICC</name>
<sequence length="475" mass="49137">MNFSVPAVGMAVDPQVLDPGSTAWMLTASALVLLMTPGLAFFYGGLVRMKSVLNIMMMSFGAMGVVAVVWALWGYGMAFGPDTLGGFVGDPFTNFGLSGLTTSIGTKAPGLPDMVFIGFQATFAIITVALISGAVAERVRFGPWLLFAALWVTLVYAPIAHWVWGGGIFGPTGIIGSKISALDFAGGTVVHMNAGIAGLMLAVVLGKRLGFMKDPNIRPHNLPFVMLGAGLLWFGWFGFNAGSELAADATAALAWTNTLLATSAALLGWLFVERLRDGHATSLGAASGAVAGLVAVTPACGFIDPVGAILIGTIAGVVCALAVGLKFKIGLDDSLDVVAVHFVGGLWGTLSLGFFALPSAKTGGGLFYGGGLAQFWPQILTALIVTAWSAGMTTLIGFAIHKTMGMRVSEADELSGIDVTEHAETAYELLMVGGSFHPGDPRTRAEAAPVQAQPEAHSEAHSEAESEAARGRVST</sequence>
<feature type="transmembrane region" description="Helical" evidence="9">
    <location>
        <begin position="184"/>
        <end position="209"/>
    </location>
</feature>
<feature type="transmembrane region" description="Helical" evidence="9">
    <location>
        <begin position="55"/>
        <end position="75"/>
    </location>
</feature>
<keyword evidence="6 9" id="KW-0472">Membrane</keyword>
<organism evidence="12 13">
    <name type="scientific">Arthrobacter oryzae</name>
    <dbReference type="NCBI Taxonomy" id="409290"/>
    <lineage>
        <taxon>Bacteria</taxon>
        <taxon>Bacillati</taxon>
        <taxon>Actinomycetota</taxon>
        <taxon>Actinomycetes</taxon>
        <taxon>Micrococcales</taxon>
        <taxon>Micrococcaceae</taxon>
        <taxon>Arthrobacter</taxon>
    </lineage>
</organism>
<dbReference type="NCBIfam" id="TIGR00836">
    <property type="entry name" value="amt"/>
    <property type="match status" value="1"/>
</dbReference>
<feature type="compositionally biased region" description="Low complexity" evidence="10">
    <location>
        <begin position="446"/>
        <end position="455"/>
    </location>
</feature>
<keyword evidence="5 9" id="KW-1133">Transmembrane helix</keyword>
<evidence type="ECO:0000256" key="10">
    <source>
        <dbReference type="SAM" id="MobiDB-lite"/>
    </source>
</evidence>
<dbReference type="AlphaFoldDB" id="A0A495E6U9"/>
<evidence type="ECO:0000256" key="8">
    <source>
        <dbReference type="ARBA" id="ARBA00050025"/>
    </source>
</evidence>
<dbReference type="InterPro" id="IPR024041">
    <property type="entry name" value="NH4_transpt_AmtB-like_dom"/>
</dbReference>
<feature type="transmembrane region" description="Helical" evidence="9">
    <location>
        <begin position="337"/>
        <end position="355"/>
    </location>
</feature>
<feature type="domain" description="Ammonium transporter AmtB-like" evidence="11">
    <location>
        <begin position="23"/>
        <end position="427"/>
    </location>
</feature>
<feature type="region of interest" description="Disordered" evidence="10">
    <location>
        <begin position="439"/>
        <end position="475"/>
    </location>
</feature>
<dbReference type="SUPFAM" id="SSF111352">
    <property type="entry name" value="Ammonium transporter"/>
    <property type="match status" value="1"/>
</dbReference>
<feature type="transmembrane region" description="Helical" evidence="9">
    <location>
        <begin position="305"/>
        <end position="325"/>
    </location>
</feature>
<evidence type="ECO:0000256" key="5">
    <source>
        <dbReference type="ARBA" id="ARBA00022989"/>
    </source>
</evidence>
<dbReference type="GO" id="GO:0005886">
    <property type="term" value="C:plasma membrane"/>
    <property type="evidence" value="ECO:0007669"/>
    <property type="project" value="UniProtKB-SubCell"/>
</dbReference>
<feature type="transmembrane region" description="Helical" evidence="9">
    <location>
        <begin position="143"/>
        <end position="164"/>
    </location>
</feature>
<evidence type="ECO:0000256" key="9">
    <source>
        <dbReference type="RuleBase" id="RU362002"/>
    </source>
</evidence>
<keyword evidence="3 9" id="KW-0813">Transport</keyword>
<proteinExistence type="inferred from homology"/>
<dbReference type="PROSITE" id="PS01219">
    <property type="entry name" value="AMMONIUM_TRANSP"/>
    <property type="match status" value="1"/>
</dbReference>
<evidence type="ECO:0000256" key="7">
    <source>
        <dbReference type="ARBA" id="ARBA00023177"/>
    </source>
</evidence>
<feature type="transmembrane region" description="Helical" evidence="9">
    <location>
        <begin position="115"/>
        <end position="136"/>
    </location>
</feature>
<dbReference type="InterPro" id="IPR029020">
    <property type="entry name" value="Ammonium/urea_transptr"/>
</dbReference>
<dbReference type="PANTHER" id="PTHR43029">
    <property type="entry name" value="AMMONIUM TRANSPORTER MEP2"/>
    <property type="match status" value="1"/>
</dbReference>
<dbReference type="InterPro" id="IPR018047">
    <property type="entry name" value="Ammonium_transpt_CS"/>
</dbReference>
<keyword evidence="7 9" id="KW-0924">Ammonia transport</keyword>
<dbReference type="Gene3D" id="1.10.3430.10">
    <property type="entry name" value="Ammonium transporter AmtB like domains"/>
    <property type="match status" value="1"/>
</dbReference>
<gene>
    <name evidence="12" type="ORF">C8D78_3879</name>
</gene>
<keyword evidence="4 9" id="KW-0812">Transmembrane</keyword>
<protein>
    <recommendedName>
        <fullName evidence="8 9">Ammonium transporter</fullName>
    </recommendedName>
</protein>
<evidence type="ECO:0000256" key="2">
    <source>
        <dbReference type="ARBA" id="ARBA00005887"/>
    </source>
</evidence>
<feature type="transmembrane region" description="Helical" evidence="9">
    <location>
        <begin position="221"/>
        <end position="239"/>
    </location>
</feature>
<dbReference type="OrthoDB" id="9814202at2"/>
<evidence type="ECO:0000256" key="1">
    <source>
        <dbReference type="ARBA" id="ARBA00004141"/>
    </source>
</evidence>
<evidence type="ECO:0000256" key="4">
    <source>
        <dbReference type="ARBA" id="ARBA00022692"/>
    </source>
</evidence>
<feature type="compositionally biased region" description="Basic and acidic residues" evidence="10">
    <location>
        <begin position="456"/>
        <end position="475"/>
    </location>
</feature>
<feature type="transmembrane region" description="Helical" evidence="9">
    <location>
        <begin position="375"/>
        <end position="400"/>
    </location>
</feature>
<dbReference type="InterPro" id="IPR001905">
    <property type="entry name" value="Ammonium_transpt"/>
</dbReference>
<dbReference type="PANTHER" id="PTHR43029:SF10">
    <property type="entry name" value="AMMONIUM TRANSPORTER MEP2"/>
    <property type="match status" value="1"/>
</dbReference>
<accession>A0A495E6U9</accession>
<evidence type="ECO:0000313" key="13">
    <source>
        <dbReference type="Proteomes" id="UP000276055"/>
    </source>
</evidence>
<dbReference type="Proteomes" id="UP000276055">
    <property type="component" value="Unassembled WGS sequence"/>
</dbReference>
<evidence type="ECO:0000259" key="11">
    <source>
        <dbReference type="Pfam" id="PF00909"/>
    </source>
</evidence>
<feature type="transmembrane region" description="Helical" evidence="9">
    <location>
        <begin position="23"/>
        <end position="43"/>
    </location>
</feature>
<reference evidence="12 13" key="1">
    <citation type="submission" date="2018-10" db="EMBL/GenBank/DDBJ databases">
        <title>Genomic Encyclopedia of Type Strains, Phase IV (KMG-IV): sequencing the most valuable type-strain genomes for metagenomic binning, comparative biology and taxonomic classification.</title>
        <authorList>
            <person name="Goeker M."/>
        </authorList>
    </citation>
    <scope>NUCLEOTIDE SEQUENCE [LARGE SCALE GENOMIC DNA]</scope>
    <source>
        <strain evidence="12 13">DSM 25586</strain>
    </source>
</reference>
<evidence type="ECO:0000313" key="12">
    <source>
        <dbReference type="EMBL" id="RKR12506.1"/>
    </source>
</evidence>
<comment type="caution">
    <text evidence="12">The sequence shown here is derived from an EMBL/GenBank/DDBJ whole genome shotgun (WGS) entry which is preliminary data.</text>
</comment>
<comment type="similarity">
    <text evidence="2 9">Belongs to the ammonia transporter channel (TC 1.A.11.2) family.</text>
</comment>